<dbReference type="Gene3D" id="3.40.50.1980">
    <property type="entry name" value="Nitrogenase molybdenum iron protein domain"/>
    <property type="match status" value="2"/>
</dbReference>
<name>I7IZA5_9LACO</name>
<evidence type="ECO:0000256" key="6">
    <source>
        <dbReference type="SAM" id="SignalP"/>
    </source>
</evidence>
<evidence type="ECO:0000256" key="3">
    <source>
        <dbReference type="ARBA" id="ARBA00022723"/>
    </source>
</evidence>
<dbReference type="InterPro" id="IPR006129">
    <property type="entry name" value="AdhesinB"/>
</dbReference>
<dbReference type="PANTHER" id="PTHR42953">
    <property type="entry name" value="HIGH-AFFINITY ZINC UPTAKE SYSTEM PROTEIN ZNUA-RELATED"/>
    <property type="match status" value="1"/>
</dbReference>
<comment type="subcellular location">
    <subcellularLocation>
        <location evidence="1">Cell envelope</location>
    </subcellularLocation>
</comment>
<dbReference type="Pfam" id="PF01297">
    <property type="entry name" value="ZnuA"/>
    <property type="match status" value="1"/>
</dbReference>
<keyword evidence="8" id="KW-1185">Reference proteome</keyword>
<dbReference type="InterPro" id="IPR050492">
    <property type="entry name" value="Bact_metal-bind_prot9"/>
</dbReference>
<dbReference type="InterPro" id="IPR006128">
    <property type="entry name" value="Lipoprotein_PsaA-like"/>
</dbReference>
<dbReference type="OrthoDB" id="9810636at2"/>
<dbReference type="PROSITE" id="PS51257">
    <property type="entry name" value="PROKAR_LIPOPROTEIN"/>
    <property type="match status" value="1"/>
</dbReference>
<reference evidence="7 8" key="1">
    <citation type="submission" date="2012-06" db="EMBL/GenBank/DDBJ databases">
        <title>Draft Genome Sequence of Lactobacillus pasteurii CRBIP 24.76T.</title>
        <authorList>
            <person name="Cousin S."/>
            <person name="Bouchier C."/>
            <person name="Loux V."/>
            <person name="Ma L."/>
            <person name="Creno S."/>
            <person name="Bizet C."/>
            <person name="Clermont D."/>
        </authorList>
    </citation>
    <scope>NUCLEOTIDE SEQUENCE [LARGE SCALE GENOMIC DNA]</scope>
    <source>
        <strain evidence="8">CRBIP 24.76T</strain>
    </source>
</reference>
<dbReference type="Proteomes" id="UP000009311">
    <property type="component" value="Unassembled WGS sequence"/>
</dbReference>
<dbReference type="InterPro" id="IPR006127">
    <property type="entry name" value="ZnuA-like"/>
</dbReference>
<dbReference type="GO" id="GO:0030313">
    <property type="term" value="C:cell envelope"/>
    <property type="evidence" value="ECO:0007669"/>
    <property type="project" value="UniProtKB-SubCell"/>
</dbReference>
<dbReference type="GO" id="GO:0046872">
    <property type="term" value="F:metal ion binding"/>
    <property type="evidence" value="ECO:0007669"/>
    <property type="project" value="UniProtKB-KW"/>
</dbReference>
<evidence type="ECO:0000313" key="7">
    <source>
        <dbReference type="EMBL" id="CCI84957.1"/>
    </source>
</evidence>
<dbReference type="EMBL" id="CAKD01000013">
    <property type="protein sequence ID" value="CCI84957.1"/>
    <property type="molecule type" value="Genomic_DNA"/>
</dbReference>
<dbReference type="GO" id="GO:0007155">
    <property type="term" value="P:cell adhesion"/>
    <property type="evidence" value="ECO:0007669"/>
    <property type="project" value="InterPro"/>
</dbReference>
<keyword evidence="3" id="KW-0479">Metal-binding</keyword>
<protein>
    <submittedName>
        <fullName evidence="7">ABC superfamily ATP binding cassette transporter, binding protein</fullName>
    </submittedName>
</protein>
<sequence>MKKKTFLMLGMTVLALVGLVGCSKSSNDSAQNSSNDKKITVVTTTNVYSDIAKNIVGKYGVSKAIISDSSIDPHDFDPKTSDAKIVGSADIVVANGLGYDSWMSKLAKSVNKKEVLVGNDLMNLKNGDNPHIWYNLSMPKKYVNYLVSKFSKLQPTHKSYFKTNAEKYLKKVDNIKKIADKVANTSTKPVFVSEPVFDYALEQANIKIGNKDFEEAVERETDPSPKIVNTMINDIKARKIAFFVNNVQESSSTINTFVKLAKENNIPVLDVRETIPNNTTYLKWMQNNYTNLVDVSKK</sequence>
<dbReference type="SUPFAM" id="SSF53807">
    <property type="entry name" value="Helical backbone' metal receptor"/>
    <property type="match status" value="1"/>
</dbReference>
<dbReference type="eggNOG" id="COG0803">
    <property type="taxonomic scope" value="Bacteria"/>
</dbReference>
<dbReference type="STRING" id="1423790.BN53_02425"/>
<dbReference type="RefSeq" id="WP_009559513.1">
    <property type="nucleotide sequence ID" value="NZ_AYZN01000002.1"/>
</dbReference>
<organism evidence="7 8">
    <name type="scientific">Lactobacillus pasteurii DSM 23907 = CRBIP 24.76</name>
    <dbReference type="NCBI Taxonomy" id="1423790"/>
    <lineage>
        <taxon>Bacteria</taxon>
        <taxon>Bacillati</taxon>
        <taxon>Bacillota</taxon>
        <taxon>Bacilli</taxon>
        <taxon>Lactobacillales</taxon>
        <taxon>Lactobacillaceae</taxon>
        <taxon>Lactobacillus</taxon>
    </lineage>
</organism>
<evidence type="ECO:0000313" key="8">
    <source>
        <dbReference type="Proteomes" id="UP000009311"/>
    </source>
</evidence>
<comment type="caution">
    <text evidence="7">The sequence shown here is derived from an EMBL/GenBank/DDBJ whole genome shotgun (WGS) entry which is preliminary data.</text>
</comment>
<dbReference type="AlphaFoldDB" id="I7IZA5"/>
<keyword evidence="4 6" id="KW-0732">Signal</keyword>
<gene>
    <name evidence="7" type="ORF">BN53_02425</name>
</gene>
<keyword evidence="2 5" id="KW-0813">Transport</keyword>
<proteinExistence type="inferred from homology"/>
<evidence type="ECO:0000256" key="1">
    <source>
        <dbReference type="ARBA" id="ARBA00004196"/>
    </source>
</evidence>
<evidence type="ECO:0000256" key="4">
    <source>
        <dbReference type="ARBA" id="ARBA00022729"/>
    </source>
</evidence>
<dbReference type="PATRIC" id="fig|1423790.3.peg.1048"/>
<feature type="signal peptide" evidence="6">
    <location>
        <begin position="1"/>
        <end position="30"/>
    </location>
</feature>
<evidence type="ECO:0000256" key="2">
    <source>
        <dbReference type="ARBA" id="ARBA00022448"/>
    </source>
</evidence>
<feature type="chain" id="PRO_5039637463" evidence="6">
    <location>
        <begin position="31"/>
        <end position="298"/>
    </location>
</feature>
<dbReference type="PRINTS" id="PR00690">
    <property type="entry name" value="ADHESNFAMILY"/>
</dbReference>
<dbReference type="GO" id="GO:0030001">
    <property type="term" value="P:metal ion transport"/>
    <property type="evidence" value="ECO:0007669"/>
    <property type="project" value="InterPro"/>
</dbReference>
<comment type="similarity">
    <text evidence="5">Belongs to the bacterial solute-binding protein 9 family.</text>
</comment>
<dbReference type="PANTHER" id="PTHR42953:SF1">
    <property type="entry name" value="METAL-BINDING PROTEIN HI_0362-RELATED"/>
    <property type="match status" value="1"/>
</dbReference>
<dbReference type="PRINTS" id="PR00691">
    <property type="entry name" value="ADHESINB"/>
</dbReference>
<accession>I7IZA5</accession>
<evidence type="ECO:0000256" key="5">
    <source>
        <dbReference type="RuleBase" id="RU003512"/>
    </source>
</evidence>